<evidence type="ECO:0000256" key="4">
    <source>
        <dbReference type="ARBA" id="ARBA00022989"/>
    </source>
</evidence>
<evidence type="ECO:0000256" key="1">
    <source>
        <dbReference type="ARBA" id="ARBA00004651"/>
    </source>
</evidence>
<keyword evidence="4 6" id="KW-1133">Transmembrane helix</keyword>
<feature type="transmembrane region" description="Helical" evidence="6">
    <location>
        <begin position="217"/>
        <end position="242"/>
    </location>
</feature>
<keyword evidence="5 6" id="KW-0472">Membrane</keyword>
<comment type="subcellular location">
    <subcellularLocation>
        <location evidence="1">Cell membrane</location>
        <topology evidence="1">Multi-pass membrane protein</topology>
    </subcellularLocation>
</comment>
<evidence type="ECO:0000313" key="8">
    <source>
        <dbReference type="Proteomes" id="UP000553706"/>
    </source>
</evidence>
<accession>A0A840VQN8</accession>
<dbReference type="InterPro" id="IPR050367">
    <property type="entry name" value="APC_superfamily"/>
</dbReference>
<evidence type="ECO:0000256" key="6">
    <source>
        <dbReference type="SAM" id="Phobius"/>
    </source>
</evidence>
<sequence>MGVAGSAPGFSIAVAIAGLLSTAGMVAPNALLIFAVPMLGVAVAYKGLSAKMANAGAAYEWTKSVFGGFLGYFSGWALLVAAMVFMVTGSVPLGTATIDLFDPNLASNVWLTTGIGAVWFIAIGVVLITGIELTSKIQVVMSTIELGILFIISIAAFVHASGHVVNPFSWSWFGFNYPAGSFAPAALATVFLYWGWDVTANLAEETKGQHYNAAGQGGFLSIFATIASFIAFTVAALLIFSLKDSTGFSDNLIYHVAVESGLGKTGGYAASLVLILSSVATLETTMLQFSRTLFAMGRDHALPPYFGQVHEKTITPVRTMYLLLAVGLVVILISSFQPSVSTILADSVSAIAVQVCYYYGLAGLVCAWVYKDSIKTSLWDFVHYVLFPAASAFALFGLGLYALTTFNLTVKIVGIGGLVIGILFYRPSGYGKRVSDILAEE</sequence>
<dbReference type="InterPro" id="IPR002293">
    <property type="entry name" value="AA/rel_permease1"/>
</dbReference>
<evidence type="ECO:0000256" key="5">
    <source>
        <dbReference type="ARBA" id="ARBA00023136"/>
    </source>
</evidence>
<feature type="transmembrane region" description="Helical" evidence="6">
    <location>
        <begin position="65"/>
        <end position="89"/>
    </location>
</feature>
<dbReference type="PANTHER" id="PTHR42770:SF7">
    <property type="entry name" value="MEMBRANE PROTEIN"/>
    <property type="match status" value="1"/>
</dbReference>
<gene>
    <name evidence="7" type="ORF">HNP71_002178</name>
</gene>
<dbReference type="Proteomes" id="UP000553706">
    <property type="component" value="Unassembled WGS sequence"/>
</dbReference>
<keyword evidence="2" id="KW-1003">Cell membrane</keyword>
<dbReference type="AlphaFoldDB" id="A0A840VQN8"/>
<dbReference type="GO" id="GO:0005886">
    <property type="term" value="C:plasma membrane"/>
    <property type="evidence" value="ECO:0007669"/>
    <property type="project" value="UniProtKB-SubCell"/>
</dbReference>
<feature type="transmembrane region" description="Helical" evidence="6">
    <location>
        <begin position="143"/>
        <end position="165"/>
    </location>
</feature>
<organism evidence="7 8">
    <name type="scientific">Acidocella aromatica</name>
    <dbReference type="NCBI Taxonomy" id="1303579"/>
    <lineage>
        <taxon>Bacteria</taxon>
        <taxon>Pseudomonadati</taxon>
        <taxon>Pseudomonadota</taxon>
        <taxon>Alphaproteobacteria</taxon>
        <taxon>Acetobacterales</taxon>
        <taxon>Acidocellaceae</taxon>
        <taxon>Acidocella</taxon>
    </lineage>
</organism>
<proteinExistence type="predicted"/>
<dbReference type="PIRSF" id="PIRSF006060">
    <property type="entry name" value="AA_transporter"/>
    <property type="match status" value="1"/>
</dbReference>
<comment type="caution">
    <text evidence="7">The sequence shown here is derived from an EMBL/GenBank/DDBJ whole genome shotgun (WGS) entry which is preliminary data.</text>
</comment>
<feature type="transmembrane region" description="Helical" evidence="6">
    <location>
        <begin position="348"/>
        <end position="369"/>
    </location>
</feature>
<keyword evidence="8" id="KW-1185">Reference proteome</keyword>
<evidence type="ECO:0000313" key="7">
    <source>
        <dbReference type="EMBL" id="MBB5373911.1"/>
    </source>
</evidence>
<dbReference type="PANTHER" id="PTHR42770">
    <property type="entry name" value="AMINO ACID TRANSPORTER-RELATED"/>
    <property type="match status" value="1"/>
</dbReference>
<dbReference type="Pfam" id="PF13520">
    <property type="entry name" value="AA_permease_2"/>
    <property type="match status" value="1"/>
</dbReference>
<feature type="transmembrane region" description="Helical" evidence="6">
    <location>
        <begin position="319"/>
        <end position="336"/>
    </location>
</feature>
<feature type="transmembrane region" description="Helical" evidence="6">
    <location>
        <begin position="109"/>
        <end position="131"/>
    </location>
</feature>
<evidence type="ECO:0000256" key="3">
    <source>
        <dbReference type="ARBA" id="ARBA00022692"/>
    </source>
</evidence>
<feature type="transmembrane region" description="Helical" evidence="6">
    <location>
        <begin position="381"/>
        <end position="402"/>
    </location>
</feature>
<evidence type="ECO:0000256" key="2">
    <source>
        <dbReference type="ARBA" id="ARBA00022475"/>
    </source>
</evidence>
<feature type="transmembrane region" description="Helical" evidence="6">
    <location>
        <begin position="177"/>
        <end position="196"/>
    </location>
</feature>
<protein>
    <submittedName>
        <fullName evidence="7">Amino acid transporter</fullName>
    </submittedName>
</protein>
<dbReference type="GO" id="GO:0022857">
    <property type="term" value="F:transmembrane transporter activity"/>
    <property type="evidence" value="ECO:0007669"/>
    <property type="project" value="InterPro"/>
</dbReference>
<name>A0A840VQN8_9PROT</name>
<keyword evidence="3 6" id="KW-0812">Transmembrane</keyword>
<dbReference type="EMBL" id="JACHFJ010000010">
    <property type="protein sequence ID" value="MBB5373911.1"/>
    <property type="molecule type" value="Genomic_DNA"/>
</dbReference>
<reference evidence="7 8" key="1">
    <citation type="submission" date="2020-08" db="EMBL/GenBank/DDBJ databases">
        <title>Genomic Encyclopedia of Type Strains, Phase IV (KMG-IV): sequencing the most valuable type-strain genomes for metagenomic binning, comparative biology and taxonomic classification.</title>
        <authorList>
            <person name="Goeker M."/>
        </authorList>
    </citation>
    <scope>NUCLEOTIDE SEQUENCE [LARGE SCALE GENOMIC DNA]</scope>
    <source>
        <strain evidence="7 8">DSM 27026</strain>
    </source>
</reference>
<feature type="transmembrane region" description="Helical" evidence="6">
    <location>
        <begin position="408"/>
        <end position="425"/>
    </location>
</feature>
<dbReference type="Gene3D" id="1.20.1740.10">
    <property type="entry name" value="Amino acid/polyamine transporter I"/>
    <property type="match status" value="1"/>
</dbReference>
<feature type="transmembrane region" description="Helical" evidence="6">
    <location>
        <begin position="268"/>
        <end position="289"/>
    </location>
</feature>
<feature type="transmembrane region" description="Helical" evidence="6">
    <location>
        <begin position="12"/>
        <end position="45"/>
    </location>
</feature>